<evidence type="ECO:0000256" key="1">
    <source>
        <dbReference type="SAM" id="MobiDB-lite"/>
    </source>
</evidence>
<sequence>MHCMMPIHIETANDLLLTNHNHRNNVMELNRSSKTRSISVKEKSKSLARDPAVS</sequence>
<dbReference type="AlphaFoldDB" id="A0A0A9HIR6"/>
<reference evidence="2" key="1">
    <citation type="submission" date="2014-09" db="EMBL/GenBank/DDBJ databases">
        <authorList>
            <person name="Magalhaes I.L.F."/>
            <person name="Oliveira U."/>
            <person name="Santos F.R."/>
            <person name="Vidigal T.H.D.A."/>
            <person name="Brescovit A.D."/>
            <person name="Santos A.J."/>
        </authorList>
    </citation>
    <scope>NUCLEOTIDE SEQUENCE</scope>
    <source>
        <tissue evidence="2">Shoot tissue taken approximately 20 cm above the soil surface</tissue>
    </source>
</reference>
<evidence type="ECO:0000313" key="2">
    <source>
        <dbReference type="EMBL" id="JAE36602.1"/>
    </source>
</evidence>
<organism evidence="2">
    <name type="scientific">Arundo donax</name>
    <name type="common">Giant reed</name>
    <name type="synonym">Donax arundinaceus</name>
    <dbReference type="NCBI Taxonomy" id="35708"/>
    <lineage>
        <taxon>Eukaryota</taxon>
        <taxon>Viridiplantae</taxon>
        <taxon>Streptophyta</taxon>
        <taxon>Embryophyta</taxon>
        <taxon>Tracheophyta</taxon>
        <taxon>Spermatophyta</taxon>
        <taxon>Magnoliopsida</taxon>
        <taxon>Liliopsida</taxon>
        <taxon>Poales</taxon>
        <taxon>Poaceae</taxon>
        <taxon>PACMAD clade</taxon>
        <taxon>Arundinoideae</taxon>
        <taxon>Arundineae</taxon>
        <taxon>Arundo</taxon>
    </lineage>
</organism>
<accession>A0A0A9HIR6</accession>
<feature type="compositionally biased region" description="Basic and acidic residues" evidence="1">
    <location>
        <begin position="39"/>
        <end position="48"/>
    </location>
</feature>
<dbReference type="EMBL" id="GBRH01161294">
    <property type="protein sequence ID" value="JAE36602.1"/>
    <property type="molecule type" value="Transcribed_RNA"/>
</dbReference>
<reference evidence="2" key="2">
    <citation type="journal article" date="2015" name="Data Brief">
        <title>Shoot transcriptome of the giant reed, Arundo donax.</title>
        <authorList>
            <person name="Barrero R.A."/>
            <person name="Guerrero F.D."/>
            <person name="Moolhuijzen P."/>
            <person name="Goolsby J.A."/>
            <person name="Tidwell J."/>
            <person name="Bellgard S.E."/>
            <person name="Bellgard M.I."/>
        </authorList>
    </citation>
    <scope>NUCLEOTIDE SEQUENCE</scope>
    <source>
        <tissue evidence="2">Shoot tissue taken approximately 20 cm above the soil surface</tissue>
    </source>
</reference>
<name>A0A0A9HIR6_ARUDO</name>
<feature type="region of interest" description="Disordered" evidence="1">
    <location>
        <begin position="28"/>
        <end position="54"/>
    </location>
</feature>
<proteinExistence type="predicted"/>
<protein>
    <submittedName>
        <fullName evidence="2">Uncharacterized protein</fullName>
    </submittedName>
</protein>